<evidence type="ECO:0000256" key="1">
    <source>
        <dbReference type="ARBA" id="ARBA00023015"/>
    </source>
</evidence>
<dbReference type="SUPFAM" id="SSF53697">
    <property type="entry name" value="SIS domain"/>
    <property type="match status" value="1"/>
</dbReference>
<dbReference type="Pfam" id="PF01380">
    <property type="entry name" value="SIS"/>
    <property type="match status" value="1"/>
</dbReference>
<dbReference type="RefSeq" id="WP_126811621.1">
    <property type="nucleotide sequence ID" value="NZ_NGKC01000001.1"/>
</dbReference>
<feature type="domain" description="SIS" evidence="5">
    <location>
        <begin position="115"/>
        <end position="257"/>
    </location>
</feature>
<dbReference type="GO" id="GO:0097367">
    <property type="term" value="F:carbohydrate derivative binding"/>
    <property type="evidence" value="ECO:0007669"/>
    <property type="project" value="InterPro"/>
</dbReference>
<evidence type="ECO:0000256" key="3">
    <source>
        <dbReference type="ARBA" id="ARBA00023163"/>
    </source>
</evidence>
<dbReference type="GO" id="GO:0003700">
    <property type="term" value="F:DNA-binding transcription factor activity"/>
    <property type="evidence" value="ECO:0007669"/>
    <property type="project" value="InterPro"/>
</dbReference>
<gene>
    <name evidence="6" type="ORF">CBF27_01360</name>
</gene>
<protein>
    <submittedName>
        <fullName evidence="6">RpiR family transcriptional regulator</fullName>
    </submittedName>
</protein>
<dbReference type="Proteomes" id="UP000286773">
    <property type="component" value="Unassembled WGS sequence"/>
</dbReference>
<dbReference type="InterPro" id="IPR036388">
    <property type="entry name" value="WH-like_DNA-bd_sf"/>
</dbReference>
<dbReference type="InterPro" id="IPR009057">
    <property type="entry name" value="Homeodomain-like_sf"/>
</dbReference>
<sequence length="262" mass="29707">MTKRKEINVTKHTELSDSESFLWQYINDHITDIPKLSIVRLSELANVSTATVVRTMKKKGFEGYTAFKHTLKSANQDELLSMDIADSEIKKAINKNKIEVLNTIANLNSDVIEDTIQTIQNARRIFIFARGFSVWIANEMAIKFQLLDKYSELHDDPNIIKIRSERIKKEDLVIFISLGGETEELVVAAENCQKNGVHTITLTTNEHSRLAALSDTLFTGHKSSQTYIPEYEVHSRLPLLIISRIIIDAYVIRTSSNKGSAK</sequence>
<reference evidence="6 7" key="1">
    <citation type="submission" date="2017-05" db="EMBL/GenBank/DDBJ databases">
        <title>Vagococcus spp. assemblies.</title>
        <authorList>
            <person name="Gulvik C.A."/>
        </authorList>
    </citation>
    <scope>NUCLEOTIDE SEQUENCE [LARGE SCALE GENOMIC DNA]</scope>
    <source>
        <strain evidence="6 7">LMG 24798</strain>
    </source>
</reference>
<dbReference type="GO" id="GO:1901135">
    <property type="term" value="P:carbohydrate derivative metabolic process"/>
    <property type="evidence" value="ECO:0007669"/>
    <property type="project" value="InterPro"/>
</dbReference>
<proteinExistence type="predicted"/>
<dbReference type="InterPro" id="IPR000281">
    <property type="entry name" value="HTH_RpiR"/>
</dbReference>
<name>A0A430B2X4_9ENTE</name>
<evidence type="ECO:0000259" key="4">
    <source>
        <dbReference type="PROSITE" id="PS51071"/>
    </source>
</evidence>
<dbReference type="PROSITE" id="PS51071">
    <property type="entry name" value="HTH_RPIR"/>
    <property type="match status" value="1"/>
</dbReference>
<feature type="domain" description="HTH rpiR-type" evidence="4">
    <location>
        <begin position="2"/>
        <end position="78"/>
    </location>
</feature>
<dbReference type="PANTHER" id="PTHR30514">
    <property type="entry name" value="GLUCOKINASE"/>
    <property type="match status" value="1"/>
</dbReference>
<organism evidence="6 7">
    <name type="scientific">Vagococcus acidifermentans</name>
    <dbReference type="NCBI Taxonomy" id="564710"/>
    <lineage>
        <taxon>Bacteria</taxon>
        <taxon>Bacillati</taxon>
        <taxon>Bacillota</taxon>
        <taxon>Bacilli</taxon>
        <taxon>Lactobacillales</taxon>
        <taxon>Enterococcaceae</taxon>
        <taxon>Vagococcus</taxon>
    </lineage>
</organism>
<keyword evidence="7" id="KW-1185">Reference proteome</keyword>
<dbReference type="EMBL" id="NGKC01000001">
    <property type="protein sequence ID" value="RSU14658.1"/>
    <property type="molecule type" value="Genomic_DNA"/>
</dbReference>
<dbReference type="Pfam" id="PF01418">
    <property type="entry name" value="HTH_6"/>
    <property type="match status" value="1"/>
</dbReference>
<dbReference type="CDD" id="cd05013">
    <property type="entry name" value="SIS_RpiR"/>
    <property type="match status" value="1"/>
</dbReference>
<comment type="caution">
    <text evidence="6">The sequence shown here is derived from an EMBL/GenBank/DDBJ whole genome shotgun (WGS) entry which is preliminary data.</text>
</comment>
<dbReference type="Gene3D" id="1.10.10.10">
    <property type="entry name" value="Winged helix-like DNA-binding domain superfamily/Winged helix DNA-binding domain"/>
    <property type="match status" value="1"/>
</dbReference>
<evidence type="ECO:0000259" key="5">
    <source>
        <dbReference type="PROSITE" id="PS51464"/>
    </source>
</evidence>
<keyword evidence="3" id="KW-0804">Transcription</keyword>
<evidence type="ECO:0000256" key="2">
    <source>
        <dbReference type="ARBA" id="ARBA00023125"/>
    </source>
</evidence>
<evidence type="ECO:0000313" key="6">
    <source>
        <dbReference type="EMBL" id="RSU14658.1"/>
    </source>
</evidence>
<dbReference type="InterPro" id="IPR035472">
    <property type="entry name" value="RpiR-like_SIS"/>
</dbReference>
<dbReference type="OrthoDB" id="2367514at2"/>
<dbReference type="AlphaFoldDB" id="A0A430B2X4"/>
<dbReference type="GO" id="GO:0003677">
    <property type="term" value="F:DNA binding"/>
    <property type="evidence" value="ECO:0007669"/>
    <property type="project" value="UniProtKB-KW"/>
</dbReference>
<dbReference type="Gene3D" id="3.40.50.10490">
    <property type="entry name" value="Glucose-6-phosphate isomerase like protein, domain 1"/>
    <property type="match status" value="1"/>
</dbReference>
<dbReference type="InterPro" id="IPR001347">
    <property type="entry name" value="SIS_dom"/>
</dbReference>
<dbReference type="PANTHER" id="PTHR30514:SF21">
    <property type="entry name" value="RPIR-FAMILY TRANSCRIPTIONAL REGULATOR"/>
    <property type="match status" value="1"/>
</dbReference>
<keyword evidence="1" id="KW-0805">Transcription regulation</keyword>
<dbReference type="InterPro" id="IPR046348">
    <property type="entry name" value="SIS_dom_sf"/>
</dbReference>
<dbReference type="InterPro" id="IPR047640">
    <property type="entry name" value="RpiR-like"/>
</dbReference>
<dbReference type="PROSITE" id="PS51464">
    <property type="entry name" value="SIS"/>
    <property type="match status" value="1"/>
</dbReference>
<dbReference type="SUPFAM" id="SSF46689">
    <property type="entry name" value="Homeodomain-like"/>
    <property type="match status" value="1"/>
</dbReference>
<accession>A0A430B2X4</accession>
<keyword evidence="2" id="KW-0238">DNA-binding</keyword>
<evidence type="ECO:0000313" key="7">
    <source>
        <dbReference type="Proteomes" id="UP000286773"/>
    </source>
</evidence>